<dbReference type="GO" id="GO:0016787">
    <property type="term" value="F:hydrolase activity"/>
    <property type="evidence" value="ECO:0007669"/>
    <property type="project" value="UniProtKB-KW"/>
</dbReference>
<dbReference type="Pfam" id="PF00293">
    <property type="entry name" value="NUDIX"/>
    <property type="match status" value="1"/>
</dbReference>
<organism evidence="9 10">
    <name type="scientific">Denitratimonas tolerans</name>
    <dbReference type="NCBI Taxonomy" id="1338420"/>
    <lineage>
        <taxon>Bacteria</taxon>
        <taxon>Pseudomonadati</taxon>
        <taxon>Pseudomonadota</taxon>
        <taxon>Gammaproteobacteria</taxon>
        <taxon>Lysobacterales</taxon>
        <taxon>Lysobacteraceae</taxon>
        <taxon>Denitratimonas</taxon>
    </lineage>
</organism>
<dbReference type="InterPro" id="IPR015797">
    <property type="entry name" value="NUDIX_hydrolase-like_dom_sf"/>
</dbReference>
<dbReference type="EMBL" id="JBBDHC010000002">
    <property type="protein sequence ID" value="MEJ1248487.1"/>
    <property type="molecule type" value="Genomic_DNA"/>
</dbReference>
<dbReference type="PROSITE" id="PS00893">
    <property type="entry name" value="NUDIX_BOX"/>
    <property type="match status" value="1"/>
</dbReference>
<protein>
    <recommendedName>
        <fullName evidence="4">GDP-mannose pyrophosphatase</fullName>
    </recommendedName>
    <alternativeName>
        <fullName evidence="6">GDP-mannose hydrolase</fullName>
    </alternativeName>
    <alternativeName>
        <fullName evidence="7">GDPMK</fullName>
    </alternativeName>
</protein>
<proteinExistence type="inferred from homology"/>
<evidence type="ECO:0000256" key="5">
    <source>
        <dbReference type="ARBA" id="ARBA00022801"/>
    </source>
</evidence>
<name>A0AAW9QU94_9GAMM</name>
<dbReference type="SUPFAM" id="SSF55811">
    <property type="entry name" value="Nudix"/>
    <property type="match status" value="1"/>
</dbReference>
<evidence type="ECO:0000259" key="8">
    <source>
        <dbReference type="PROSITE" id="PS51462"/>
    </source>
</evidence>
<comment type="cofactor">
    <cofactor evidence="2">
        <name>Mg(2+)</name>
        <dbReference type="ChEBI" id="CHEBI:18420"/>
    </cofactor>
</comment>
<keyword evidence="5 9" id="KW-0378">Hydrolase</keyword>
<dbReference type="PROSITE" id="PS51462">
    <property type="entry name" value="NUDIX"/>
    <property type="match status" value="1"/>
</dbReference>
<evidence type="ECO:0000313" key="10">
    <source>
        <dbReference type="Proteomes" id="UP001364472"/>
    </source>
</evidence>
<dbReference type="GO" id="GO:0019693">
    <property type="term" value="P:ribose phosphate metabolic process"/>
    <property type="evidence" value="ECO:0007669"/>
    <property type="project" value="TreeGrafter"/>
</dbReference>
<evidence type="ECO:0000256" key="1">
    <source>
        <dbReference type="ARBA" id="ARBA00000847"/>
    </source>
</evidence>
<evidence type="ECO:0000256" key="7">
    <source>
        <dbReference type="ARBA" id="ARBA00032272"/>
    </source>
</evidence>
<dbReference type="PANTHER" id="PTHR11839">
    <property type="entry name" value="UDP/ADP-SUGAR PYROPHOSPHATASE"/>
    <property type="match status" value="1"/>
</dbReference>
<dbReference type="CDD" id="cd03424">
    <property type="entry name" value="NUDIX_ADPRase_Nudt5_UGPPase_Nudt14"/>
    <property type="match status" value="1"/>
</dbReference>
<evidence type="ECO:0000256" key="2">
    <source>
        <dbReference type="ARBA" id="ARBA00001946"/>
    </source>
</evidence>
<dbReference type="AlphaFoldDB" id="A0AAW9QU94"/>
<accession>A0AAW9QU94</accession>
<evidence type="ECO:0000256" key="6">
    <source>
        <dbReference type="ARBA" id="ARBA00032162"/>
    </source>
</evidence>
<dbReference type="InterPro" id="IPR000086">
    <property type="entry name" value="NUDIX_hydrolase_dom"/>
</dbReference>
<dbReference type="RefSeq" id="WP_337334202.1">
    <property type="nucleotide sequence ID" value="NZ_JBBDHC010000002.1"/>
</dbReference>
<evidence type="ECO:0000256" key="4">
    <source>
        <dbReference type="ARBA" id="ARBA00016377"/>
    </source>
</evidence>
<dbReference type="GO" id="GO:0006753">
    <property type="term" value="P:nucleoside phosphate metabolic process"/>
    <property type="evidence" value="ECO:0007669"/>
    <property type="project" value="TreeGrafter"/>
</dbReference>
<feature type="domain" description="Nudix hydrolase" evidence="8">
    <location>
        <begin position="27"/>
        <end position="169"/>
    </location>
</feature>
<dbReference type="PANTHER" id="PTHR11839:SF18">
    <property type="entry name" value="NUDIX HYDROLASE DOMAIN-CONTAINING PROTEIN"/>
    <property type="match status" value="1"/>
</dbReference>
<comment type="caution">
    <text evidence="9">The sequence shown here is derived from an EMBL/GenBank/DDBJ whole genome shotgun (WGS) entry which is preliminary data.</text>
</comment>
<reference evidence="9 10" key="1">
    <citation type="journal article" date="2016" name="Antonie Van Leeuwenhoek">
        <title>Denitratimonas tolerans gen. nov., sp. nov., a denitrifying bacterium isolated from a bioreactor for tannery wastewater treatment.</title>
        <authorList>
            <person name="Han S.I."/>
            <person name="Kim J.O."/>
            <person name="Lee Y.R."/>
            <person name="Ekpeghere K.I."/>
            <person name="Koh S.C."/>
            <person name="Whang K.S."/>
        </authorList>
    </citation>
    <scope>NUCLEOTIDE SEQUENCE [LARGE SCALE GENOMIC DNA]</scope>
    <source>
        <strain evidence="9 10">KACC 17565</strain>
    </source>
</reference>
<sequence length="181" mass="20096">MDQTDTLFNGRYLRIRRRGHWEYAERTNASAAVIIVAVTPEDRLLLVEQFRIPVNARSIEMPAGLVGDIADGESVEAAALRELEEETGWRAGRIDYLMAGPSSSGMSNERVAFVRALDLVRVGPGGGDETEDIRVHEIPRADAAAWLSARMREGYSIDPKLYAGLWFLDRNPDGSPARRTP</sequence>
<dbReference type="Gene3D" id="3.90.79.10">
    <property type="entry name" value="Nucleoside Triphosphate Pyrophosphohydrolase"/>
    <property type="match status" value="1"/>
</dbReference>
<dbReference type="InterPro" id="IPR020084">
    <property type="entry name" value="NUDIX_hydrolase_CS"/>
</dbReference>
<comment type="similarity">
    <text evidence="3">Belongs to the Nudix hydrolase family. NudK subfamily.</text>
</comment>
<evidence type="ECO:0000313" key="9">
    <source>
        <dbReference type="EMBL" id="MEJ1248487.1"/>
    </source>
</evidence>
<dbReference type="Proteomes" id="UP001364472">
    <property type="component" value="Unassembled WGS sequence"/>
</dbReference>
<gene>
    <name evidence="9" type="ORF">WB794_02175</name>
</gene>
<comment type="catalytic activity">
    <reaction evidence="1">
        <text>GDP-alpha-D-mannose + H2O = alpha-D-mannose 1-phosphate + GMP + 2 H(+)</text>
        <dbReference type="Rhea" id="RHEA:27978"/>
        <dbReference type="ChEBI" id="CHEBI:15377"/>
        <dbReference type="ChEBI" id="CHEBI:15378"/>
        <dbReference type="ChEBI" id="CHEBI:57527"/>
        <dbReference type="ChEBI" id="CHEBI:58115"/>
        <dbReference type="ChEBI" id="CHEBI:58409"/>
    </reaction>
</comment>
<evidence type="ECO:0000256" key="3">
    <source>
        <dbReference type="ARBA" id="ARBA00007275"/>
    </source>
</evidence>
<keyword evidence="10" id="KW-1185">Reference proteome</keyword>